<evidence type="ECO:0000259" key="5">
    <source>
        <dbReference type="Pfam" id="PF01526"/>
    </source>
</evidence>
<feature type="domain" description="DUF4158" evidence="6">
    <location>
        <begin position="6"/>
        <end position="171"/>
    </location>
</feature>
<gene>
    <name evidence="7" type="ORF">ATK36_3310</name>
</gene>
<name>A0A2A9FBB4_9PSEU</name>
<evidence type="ECO:0000313" key="8">
    <source>
        <dbReference type="Proteomes" id="UP000243542"/>
    </source>
</evidence>
<keyword evidence="3" id="KW-0238">DNA-binding</keyword>
<evidence type="ECO:0000256" key="1">
    <source>
        <dbReference type="ARBA" id="ARBA00009402"/>
    </source>
</evidence>
<keyword evidence="4" id="KW-0233">DNA recombination</keyword>
<dbReference type="InterPro" id="IPR047653">
    <property type="entry name" value="Tn3-like_transpos"/>
</dbReference>
<dbReference type="Proteomes" id="UP000243542">
    <property type="component" value="Unassembled WGS sequence"/>
</dbReference>
<sequence>MATQVFADEELERLRGFPEIGRDELAKFFTLAPADIAFVDPGRGRGPADRLGLAVALSTLPWLGFVPDKVSSAPPVAVTRLADQLGLDPGELRSYGRRAKTRTEHLRLVAKYLGWRLPTTLELKEVDEFLLARAMEHDSPTLLFRLACEYLISARVIRPGPVTVVEWVAHARAEAQRETFDRLAQEFTETRCAALDRLLAIDPEIRTTRLRWLATGPVEASPAAVKAEVAKLEFLRSLGADSLDLSALPAERRRFLATVGRRLTSQALEQRDPQRRYPILLTLLAQSATDVLDEVVQLFDQAISARESKAERKMRDALAERGKAGEDRQALLDDLLAIVTDPQISDEQIGGLIRGERIGWPRLRSAVAQAAPRLPRDHGHLAALDGSYGYLRQFTPQVLAAVRFAGGTAATGLLEAVEILRDLNATGARRVPADAPDGFVPARWRGYLETASKSGNTSAYRHYWELCTLLALRDGLRSGDVFVPGSRRYSDPTAYLLTPDKWADQRTEFCQLVGKPADPARALADAENELGEALAELEEVLAAGDGPVRLDEAGDLVISPLTAEDVPAEATALKAELTEMLPFAPIVSLLIELDKRTGYLDCFTHAGGKQARSPELKRNLIAVLLAHSTNLGLTRMADACGISYDVLAWTSEWYVREETLRAANLAIIDYHQRLPLTPIFGTGTLSSSDGQRFPTRGKSVTARALSRYFASEGLSTYTHVTDQHTTYGTKVIVATKREAHYVLDEILGNATDIPITEHATDTHGVTLVNFGLFDLLGLQLSPRIRDLGKITLYRNGSRAQVQAEFPHTGPLLTRKLNTDLIAEQYDDLLRLAGSLKFGHATASLLVGKLSASGRQNALAAALKEYGALRRTIYARYLADPAYRRKISRQLNKGESLHALKRDLLYAHEGAVRARHLEAQTEQAWCLTLATNAVVAWTTEYYGLAVESMRTAGRRIDDEVLAHISPAHSENINFFGAIDVDIEGELAQLGPTGYRPLRIRDTLF</sequence>
<dbReference type="NCBIfam" id="NF033527">
    <property type="entry name" value="transpos_Tn3"/>
    <property type="match status" value="1"/>
</dbReference>
<dbReference type="GO" id="GO:0006313">
    <property type="term" value="P:DNA transposition"/>
    <property type="evidence" value="ECO:0007669"/>
    <property type="project" value="InterPro"/>
</dbReference>
<feature type="domain" description="Tn3 transposase DDE" evidence="5">
    <location>
        <begin position="589"/>
        <end position="975"/>
    </location>
</feature>
<dbReference type="GO" id="GO:0004803">
    <property type="term" value="F:transposase activity"/>
    <property type="evidence" value="ECO:0007669"/>
    <property type="project" value="InterPro"/>
</dbReference>
<protein>
    <submittedName>
        <fullName evidence="7">TnpA family transposase</fullName>
    </submittedName>
</protein>
<proteinExistence type="inferred from homology"/>
<evidence type="ECO:0000256" key="3">
    <source>
        <dbReference type="ARBA" id="ARBA00023125"/>
    </source>
</evidence>
<evidence type="ECO:0000259" key="6">
    <source>
        <dbReference type="Pfam" id="PF13700"/>
    </source>
</evidence>
<accession>A0A2A9FBB4</accession>
<keyword evidence="2" id="KW-0815">Transposition</keyword>
<evidence type="ECO:0000256" key="4">
    <source>
        <dbReference type="ARBA" id="ARBA00023172"/>
    </source>
</evidence>
<dbReference type="AlphaFoldDB" id="A0A2A9FBB4"/>
<dbReference type="GO" id="GO:0003677">
    <property type="term" value="F:DNA binding"/>
    <property type="evidence" value="ECO:0007669"/>
    <property type="project" value="UniProtKB-KW"/>
</dbReference>
<evidence type="ECO:0000256" key="2">
    <source>
        <dbReference type="ARBA" id="ARBA00022578"/>
    </source>
</evidence>
<dbReference type="InterPro" id="IPR002513">
    <property type="entry name" value="Tn3_Tnp_DDE_dom"/>
</dbReference>
<dbReference type="EMBL" id="PDJK01000002">
    <property type="protein sequence ID" value="PFG48233.1"/>
    <property type="molecule type" value="Genomic_DNA"/>
</dbReference>
<dbReference type="Pfam" id="PF13700">
    <property type="entry name" value="DUF4158"/>
    <property type="match status" value="1"/>
</dbReference>
<keyword evidence="8" id="KW-1185">Reference proteome</keyword>
<evidence type="ECO:0000313" key="7">
    <source>
        <dbReference type="EMBL" id="PFG48233.1"/>
    </source>
</evidence>
<comment type="similarity">
    <text evidence="1">Belongs to the transposase 7 family.</text>
</comment>
<comment type="caution">
    <text evidence="7">The sequence shown here is derived from an EMBL/GenBank/DDBJ whole genome shotgun (WGS) entry which is preliminary data.</text>
</comment>
<reference evidence="7 8" key="1">
    <citation type="submission" date="2017-10" db="EMBL/GenBank/DDBJ databases">
        <title>Sequencing the genomes of 1000 actinobacteria strains.</title>
        <authorList>
            <person name="Klenk H.-P."/>
        </authorList>
    </citation>
    <scope>NUCLEOTIDE SEQUENCE [LARGE SCALE GENOMIC DNA]</scope>
    <source>
        <strain evidence="7 8">DSM 46092</strain>
    </source>
</reference>
<dbReference type="InterPro" id="IPR025296">
    <property type="entry name" value="DUF4158"/>
</dbReference>
<dbReference type="Pfam" id="PF01526">
    <property type="entry name" value="DDE_Tnp_Tn3"/>
    <property type="match status" value="1"/>
</dbReference>
<organism evidence="7 8">
    <name type="scientific">Amycolatopsis sulphurea</name>
    <dbReference type="NCBI Taxonomy" id="76022"/>
    <lineage>
        <taxon>Bacteria</taxon>
        <taxon>Bacillati</taxon>
        <taxon>Actinomycetota</taxon>
        <taxon>Actinomycetes</taxon>
        <taxon>Pseudonocardiales</taxon>
        <taxon>Pseudonocardiaceae</taxon>
        <taxon>Amycolatopsis</taxon>
    </lineage>
</organism>